<name>A0ABW0P574_9HYPH</name>
<gene>
    <name evidence="2" type="ORF">ACFPN9_21530</name>
</gene>
<comment type="caution">
    <text evidence="2">The sequence shown here is derived from an EMBL/GenBank/DDBJ whole genome shotgun (WGS) entry which is preliminary data.</text>
</comment>
<reference evidence="3" key="1">
    <citation type="journal article" date="2019" name="Int. J. Syst. Evol. Microbiol.">
        <title>The Global Catalogue of Microorganisms (GCM) 10K type strain sequencing project: providing services to taxonomists for standard genome sequencing and annotation.</title>
        <authorList>
            <consortium name="The Broad Institute Genomics Platform"/>
            <consortium name="The Broad Institute Genome Sequencing Center for Infectious Disease"/>
            <person name="Wu L."/>
            <person name="Ma J."/>
        </authorList>
    </citation>
    <scope>NUCLEOTIDE SEQUENCE [LARGE SCALE GENOMIC DNA]</scope>
    <source>
        <strain evidence="3">CCUG 43117</strain>
    </source>
</reference>
<dbReference type="SUPFAM" id="SSF52096">
    <property type="entry name" value="ClpP/crotonase"/>
    <property type="match status" value="1"/>
</dbReference>
<organism evidence="2 3">
    <name type="scientific">Bosea massiliensis</name>
    <dbReference type="NCBI Taxonomy" id="151419"/>
    <lineage>
        <taxon>Bacteria</taxon>
        <taxon>Pseudomonadati</taxon>
        <taxon>Pseudomonadota</taxon>
        <taxon>Alphaproteobacteria</taxon>
        <taxon>Hyphomicrobiales</taxon>
        <taxon>Boseaceae</taxon>
        <taxon>Bosea</taxon>
    </lineage>
</organism>
<keyword evidence="3" id="KW-1185">Reference proteome</keyword>
<dbReference type="EMBL" id="JBHSLU010000073">
    <property type="protein sequence ID" value="MFC5507830.1"/>
    <property type="molecule type" value="Genomic_DNA"/>
</dbReference>
<evidence type="ECO:0008006" key="4">
    <source>
        <dbReference type="Google" id="ProtNLM"/>
    </source>
</evidence>
<keyword evidence="1" id="KW-0732">Signal</keyword>
<dbReference type="Gene3D" id="3.90.226.10">
    <property type="entry name" value="2-enoyl-CoA Hydratase, Chain A, domain 1"/>
    <property type="match status" value="1"/>
</dbReference>
<dbReference type="RefSeq" id="WP_156451750.1">
    <property type="nucleotide sequence ID" value="NZ_JBHSLU010000073.1"/>
</dbReference>
<dbReference type="InterPro" id="IPR029045">
    <property type="entry name" value="ClpP/crotonase-like_dom_sf"/>
</dbReference>
<sequence>MYVLLVLLALITPTAASAMKFEVSGTGGNCNGCEWIAGEGTIDQTSVPNLLAALKSMDGGYPGLRIELNSPGGSLTSGIMLGHLIRERKLSTSVGRTISDPNSSASKTTVPGKCASACAFAFLGGVIRDTAGGDVGVHQFYQDIALKDPSAKVFDALDLSRQQMVSAMLIDYVHRMGVDPRFVSVASNVAPTQMHWLTADEVKDMKVAYRPEAFEAWKIEPWGNGLVAVSQTQDKSKTATLFCGKDRAPKLRLDWPTHLAVTDFSNAFSHSEIVQVQSVEIPVGTTKLSVQNQRATLTIEVKSAATAITGSKSSNLSIALDESKGRYLAGYIPFQIEGAGLQRAARLAFRNCV</sequence>
<dbReference type="Proteomes" id="UP001596060">
    <property type="component" value="Unassembled WGS sequence"/>
</dbReference>
<evidence type="ECO:0000313" key="2">
    <source>
        <dbReference type="EMBL" id="MFC5507830.1"/>
    </source>
</evidence>
<protein>
    <recommendedName>
        <fullName evidence="4">Periplasmic protein-like protein</fullName>
    </recommendedName>
</protein>
<proteinExistence type="predicted"/>
<evidence type="ECO:0000313" key="3">
    <source>
        <dbReference type="Proteomes" id="UP001596060"/>
    </source>
</evidence>
<feature type="chain" id="PRO_5046242431" description="Periplasmic protein-like protein" evidence="1">
    <location>
        <begin position="19"/>
        <end position="353"/>
    </location>
</feature>
<accession>A0ABW0P574</accession>
<evidence type="ECO:0000256" key="1">
    <source>
        <dbReference type="SAM" id="SignalP"/>
    </source>
</evidence>
<feature type="signal peptide" evidence="1">
    <location>
        <begin position="1"/>
        <end position="18"/>
    </location>
</feature>